<dbReference type="FunFam" id="3.30.70.850:FF:000001">
    <property type="entry name" value="Proprotein convertase subtilisin/kexin type 5"/>
    <property type="match status" value="1"/>
</dbReference>
<dbReference type="GO" id="GO:0016485">
    <property type="term" value="P:protein processing"/>
    <property type="evidence" value="ECO:0000318"/>
    <property type="project" value="GO_Central"/>
</dbReference>
<dbReference type="FunFam" id="2.60.120.260:FF:000006">
    <property type="entry name" value="Proprotein convertase subtilisin/kexin type 5"/>
    <property type="match status" value="1"/>
</dbReference>
<dbReference type="GO" id="GO:0004252">
    <property type="term" value="F:serine-type endopeptidase activity"/>
    <property type="evidence" value="ECO:0000318"/>
    <property type="project" value="GO_Central"/>
</dbReference>
<dbReference type="InterPro" id="IPR023828">
    <property type="entry name" value="Peptidase_S8_Ser-AS"/>
</dbReference>
<evidence type="ECO:0000256" key="9">
    <source>
        <dbReference type="ARBA" id="ARBA00023180"/>
    </source>
</evidence>
<evidence type="ECO:0000256" key="7">
    <source>
        <dbReference type="ARBA" id="ARBA00023145"/>
    </source>
</evidence>
<evidence type="ECO:0000256" key="4">
    <source>
        <dbReference type="ARBA" id="ARBA00022729"/>
    </source>
</evidence>
<evidence type="ECO:0000256" key="6">
    <source>
        <dbReference type="ARBA" id="ARBA00022825"/>
    </source>
</evidence>
<dbReference type="PRINTS" id="PR00723">
    <property type="entry name" value="SUBTILISIN"/>
</dbReference>
<comment type="function">
    <text evidence="10">Probably involved in the processing of hormone and other protein precursors at sites comprised of pairs of basic amino acid residues.</text>
</comment>
<keyword evidence="4" id="KW-0732">Signal</keyword>
<dbReference type="InParanoid" id="A7SSI6"/>
<evidence type="ECO:0000256" key="12">
    <source>
        <dbReference type="PIRSR" id="PIRSR615500-1"/>
    </source>
</evidence>
<dbReference type="OrthoDB" id="300641at2759"/>
<keyword evidence="3" id="KW-0165">Cleavage on pair of basic residues</keyword>
<dbReference type="EMBL" id="DS469777">
    <property type="protein sequence ID" value="EDO33327.1"/>
    <property type="molecule type" value="Genomic_DNA"/>
</dbReference>
<dbReference type="Gene3D" id="3.30.70.850">
    <property type="entry name" value="Peptidase S8, pro-domain"/>
    <property type="match status" value="1"/>
</dbReference>
<sequence length="587" mass="65264">FSNVWAVQLDSNDGSLADAIARAHGFKNLGGIGTLTGHYEFVHDSTGSRMRRSMESRTKRLISHPRVIWAKQQRILDRQKRDFFDLLEARASQQQRSLGHERRKRFYHDPMFAKQWYLQNTGQFNIPEGNDIGVLPVWERGFTGKGVVVSILDDGLDHTHPDLKRNYDPKASWDFNDKDDDPFPNDVDPYNAHGTKCGGEVGAQADNDICGAGVAPNVSLGGIRMLDGVATDALEANALSYKPQYIDIYSNCWGPKDDGKTFGRPGKLGQKALEDGAKKGRGGKGSIYVWATGNGGLVDDDCNCDGYTSSIYTISIGAISSYGLSTYYDEQCSSTMAVTFTGDSHRSGEEEYTLVTTNLHHECTDTFRGTSSAAPLAAGIFALVLEANPNLTWRDLQHLVVHSAEKTSPLDQGWKVNGAGIHFNHKFGFGRLHATRLVANALKWKHVPAQHICQVEGFQARKEIIKRNGKLILKVHTDGCAGTKNAVKRLEHVQATVSLKHNRRGALSIEIRSPMGTTSQLLSTRKYDTSTNGLKDWSFMTVHFWGEDPAGEWEVIITDNTDSMFNKREAVDMEEKEREEINARRKK</sequence>
<dbReference type="Pfam" id="PF16470">
    <property type="entry name" value="S8_pro-domain"/>
    <property type="match status" value="1"/>
</dbReference>
<dbReference type="AlphaFoldDB" id="A7SSI6"/>
<dbReference type="PROSITE" id="PS51892">
    <property type="entry name" value="SUBTILASE"/>
    <property type="match status" value="1"/>
</dbReference>
<dbReference type="PROSITE" id="PS00138">
    <property type="entry name" value="SUBTILASE_SER"/>
    <property type="match status" value="1"/>
</dbReference>
<keyword evidence="5 13" id="KW-0378">Hydrolase</keyword>
<name>A7SSI6_NEMVE</name>
<dbReference type="SUPFAM" id="SSF54897">
    <property type="entry name" value="Protease propeptides/inhibitors"/>
    <property type="match status" value="1"/>
</dbReference>
<dbReference type="OMA" id="GLVDDDC"/>
<dbReference type="FunFam" id="3.40.50.200:FF:000021">
    <property type="entry name" value="Proprotein convertase subtilisin/kexin type 5a"/>
    <property type="match status" value="1"/>
</dbReference>
<dbReference type="InterPro" id="IPR036852">
    <property type="entry name" value="Peptidase_S8/S53_dom_sf"/>
</dbReference>
<keyword evidence="2 13" id="KW-0645">Protease</keyword>
<evidence type="ECO:0000256" key="13">
    <source>
        <dbReference type="PROSITE-ProRule" id="PRU01240"/>
    </source>
</evidence>
<dbReference type="PROSITE" id="PS51829">
    <property type="entry name" value="P_HOMO_B"/>
    <property type="match status" value="1"/>
</dbReference>
<comment type="similarity">
    <text evidence="1">Belongs to the peptidase S8 family. Furin subfamily.</text>
</comment>
<dbReference type="PROSITE" id="PS00137">
    <property type="entry name" value="SUBTILASE_HIS"/>
    <property type="match status" value="1"/>
</dbReference>
<accession>A7SSI6</accession>
<evidence type="ECO:0000256" key="10">
    <source>
        <dbReference type="ARBA" id="ARBA00055784"/>
    </source>
</evidence>
<dbReference type="InterPro" id="IPR023827">
    <property type="entry name" value="Peptidase_S8_Asp-AS"/>
</dbReference>
<dbReference type="InterPro" id="IPR008979">
    <property type="entry name" value="Galactose-bd-like_sf"/>
</dbReference>
<evidence type="ECO:0000259" key="14">
    <source>
        <dbReference type="PROSITE" id="PS51829"/>
    </source>
</evidence>
<gene>
    <name evidence="15" type="ORF">NEMVEDRAFT_v1g129977</name>
</gene>
<dbReference type="InterPro" id="IPR000209">
    <property type="entry name" value="Peptidase_S8/S53_dom"/>
</dbReference>
<keyword evidence="9" id="KW-0325">Glycoprotein</keyword>
<organism evidence="15 16">
    <name type="scientific">Nematostella vectensis</name>
    <name type="common">Starlet sea anemone</name>
    <dbReference type="NCBI Taxonomy" id="45351"/>
    <lineage>
        <taxon>Eukaryota</taxon>
        <taxon>Metazoa</taxon>
        <taxon>Cnidaria</taxon>
        <taxon>Anthozoa</taxon>
        <taxon>Hexacorallia</taxon>
        <taxon>Actiniaria</taxon>
        <taxon>Edwardsiidae</taxon>
        <taxon>Nematostella</taxon>
    </lineage>
</organism>
<dbReference type="GO" id="GO:0005802">
    <property type="term" value="C:trans-Golgi network"/>
    <property type="evidence" value="ECO:0000318"/>
    <property type="project" value="GO_Central"/>
</dbReference>
<dbReference type="Pfam" id="PF00082">
    <property type="entry name" value="Peptidase_S8"/>
    <property type="match status" value="1"/>
</dbReference>
<dbReference type="InterPro" id="IPR034182">
    <property type="entry name" value="Kexin/furin"/>
</dbReference>
<feature type="non-terminal residue" evidence="15">
    <location>
        <position position="587"/>
    </location>
</feature>
<dbReference type="SUPFAM" id="SSF49785">
    <property type="entry name" value="Galactose-binding domain-like"/>
    <property type="match status" value="1"/>
</dbReference>
<dbReference type="PANTHER" id="PTHR42884:SF23">
    <property type="entry name" value="FURIN-LIKE PROTEASE 2"/>
    <property type="match status" value="1"/>
</dbReference>
<proteinExistence type="inferred from homology"/>
<dbReference type="GO" id="GO:0000139">
    <property type="term" value="C:Golgi membrane"/>
    <property type="evidence" value="ECO:0000318"/>
    <property type="project" value="GO_Central"/>
</dbReference>
<dbReference type="PROSITE" id="PS00136">
    <property type="entry name" value="SUBTILASE_ASP"/>
    <property type="match status" value="1"/>
</dbReference>
<evidence type="ECO:0000256" key="8">
    <source>
        <dbReference type="ARBA" id="ARBA00023157"/>
    </source>
</evidence>
<dbReference type="InterPro" id="IPR002884">
    <property type="entry name" value="P_dom"/>
</dbReference>
<dbReference type="eggNOG" id="KOG3525">
    <property type="taxonomic scope" value="Eukaryota"/>
</dbReference>
<keyword evidence="8" id="KW-1015">Disulfide bond</keyword>
<evidence type="ECO:0000256" key="2">
    <source>
        <dbReference type="ARBA" id="ARBA00022670"/>
    </source>
</evidence>
<evidence type="ECO:0000313" key="16">
    <source>
        <dbReference type="Proteomes" id="UP000001593"/>
    </source>
</evidence>
<dbReference type="InterPro" id="IPR015500">
    <property type="entry name" value="Peptidase_S8_subtilisin-rel"/>
</dbReference>
<keyword evidence="6 13" id="KW-0720">Serine protease</keyword>
<dbReference type="HOGENOM" id="CLU_002976_4_1_1"/>
<protein>
    <recommendedName>
        <fullName evidence="11">SPC3</fullName>
    </recommendedName>
</protein>
<keyword evidence="7" id="KW-0865">Zymogen</keyword>
<dbReference type="KEGG" id="nve:5504528"/>
<evidence type="ECO:0000256" key="1">
    <source>
        <dbReference type="ARBA" id="ARBA00005325"/>
    </source>
</evidence>
<dbReference type="PhylomeDB" id="A7SSI6"/>
<dbReference type="InterPro" id="IPR022398">
    <property type="entry name" value="Peptidase_S8_His-AS"/>
</dbReference>
<reference evidence="15 16" key="1">
    <citation type="journal article" date="2007" name="Science">
        <title>Sea anemone genome reveals ancestral eumetazoan gene repertoire and genomic organization.</title>
        <authorList>
            <person name="Putnam N.H."/>
            <person name="Srivastava M."/>
            <person name="Hellsten U."/>
            <person name="Dirks B."/>
            <person name="Chapman J."/>
            <person name="Salamov A."/>
            <person name="Terry A."/>
            <person name="Shapiro H."/>
            <person name="Lindquist E."/>
            <person name="Kapitonov V.V."/>
            <person name="Jurka J."/>
            <person name="Genikhovich G."/>
            <person name="Grigoriev I.V."/>
            <person name="Lucas S.M."/>
            <person name="Steele R.E."/>
            <person name="Finnerty J.R."/>
            <person name="Technau U."/>
            <person name="Martindale M.Q."/>
            <person name="Rokhsar D.S."/>
        </authorList>
    </citation>
    <scope>NUCLEOTIDE SEQUENCE [LARGE SCALE GENOMIC DNA]</scope>
    <source>
        <strain evidence="16">CH2 X CH6</strain>
    </source>
</reference>
<dbReference type="InterPro" id="IPR032815">
    <property type="entry name" value="S8_pro-domain"/>
</dbReference>
<evidence type="ECO:0000256" key="11">
    <source>
        <dbReference type="ARBA" id="ARBA00076619"/>
    </source>
</evidence>
<evidence type="ECO:0000256" key="3">
    <source>
        <dbReference type="ARBA" id="ARBA00022685"/>
    </source>
</evidence>
<feature type="non-terminal residue" evidence="15">
    <location>
        <position position="1"/>
    </location>
</feature>
<feature type="active site" description="Charge relay system" evidence="12 13">
    <location>
        <position position="153"/>
    </location>
</feature>
<feature type="domain" description="P/Homo B" evidence="14">
    <location>
        <begin position="447"/>
        <end position="587"/>
    </location>
</feature>
<feature type="active site" description="Charge relay system" evidence="12 13">
    <location>
        <position position="193"/>
    </location>
</feature>
<dbReference type="Pfam" id="PF01483">
    <property type="entry name" value="P_proprotein"/>
    <property type="match status" value="1"/>
</dbReference>
<dbReference type="InterPro" id="IPR038466">
    <property type="entry name" value="S8_pro-domain_sf"/>
</dbReference>
<dbReference type="SUPFAM" id="SSF52743">
    <property type="entry name" value="Subtilisin-like"/>
    <property type="match status" value="1"/>
</dbReference>
<keyword evidence="16" id="KW-1185">Reference proteome</keyword>
<dbReference type="Proteomes" id="UP000001593">
    <property type="component" value="Unassembled WGS sequence"/>
</dbReference>
<evidence type="ECO:0000256" key="5">
    <source>
        <dbReference type="ARBA" id="ARBA00022801"/>
    </source>
</evidence>
<dbReference type="PANTHER" id="PTHR42884">
    <property type="entry name" value="PROPROTEIN CONVERTASE SUBTILISIN/KEXIN-RELATED"/>
    <property type="match status" value="1"/>
</dbReference>
<feature type="active site" description="Charge relay system" evidence="12 13">
    <location>
        <position position="371"/>
    </location>
</feature>
<dbReference type="Gene3D" id="2.60.120.260">
    <property type="entry name" value="Galactose-binding domain-like"/>
    <property type="match status" value="1"/>
</dbReference>
<dbReference type="Gene3D" id="3.40.50.200">
    <property type="entry name" value="Peptidase S8/S53 domain"/>
    <property type="match status" value="1"/>
</dbReference>
<dbReference type="CDD" id="cd04059">
    <property type="entry name" value="Peptidases_S8_Protein_convertases_Kexins_Furin-like"/>
    <property type="match status" value="1"/>
</dbReference>
<evidence type="ECO:0000313" key="15">
    <source>
        <dbReference type="EMBL" id="EDO33327.1"/>
    </source>
</evidence>